<evidence type="ECO:0000256" key="4">
    <source>
        <dbReference type="SAM" id="SignalP"/>
    </source>
</evidence>
<proteinExistence type="predicted"/>
<dbReference type="Proteomes" id="UP000796880">
    <property type="component" value="Unassembled WGS sequence"/>
</dbReference>
<keyword evidence="4" id="KW-0732">Signal</keyword>
<accession>A0A8K0HPI6</accession>
<feature type="chain" id="PRO_5035461209" evidence="4">
    <location>
        <begin position="27"/>
        <end position="297"/>
    </location>
</feature>
<evidence type="ECO:0000256" key="3">
    <source>
        <dbReference type="SAM" id="Phobius"/>
    </source>
</evidence>
<dbReference type="InterPro" id="IPR036146">
    <property type="entry name" value="Cyclotide_sf"/>
</dbReference>
<dbReference type="GO" id="GO:0006952">
    <property type="term" value="P:defense response"/>
    <property type="evidence" value="ECO:0007669"/>
    <property type="project" value="UniProtKB-KW"/>
</dbReference>
<evidence type="ECO:0000256" key="1">
    <source>
        <dbReference type="ARBA" id="ARBA00022821"/>
    </source>
</evidence>
<feature type="transmembrane region" description="Helical" evidence="3">
    <location>
        <begin position="91"/>
        <end position="112"/>
    </location>
</feature>
<sequence length="297" mass="32596">MESSKFSLVLRLLVVVLVLLASLVNGQKLNEFSTSAYLADGDATTPVNYISNLFRPSSTNQIPCGESCVILPCFLPGCSCKNKVKGNFMTYHALIIYSTILFSSVRVFGVCYPNIITVSDGSLHFTTGSLTRLKVRDNTRAMMKSFTIWIGLLLLTLRGLVPYLQSSFGSFESYFKIAAVTSGAVDEQGNKIIGKHMENDIDEVGKIARSVKAKLEVMKRYGEASEEGLLKEVRNVPSGIGWKLGSIDTKGVVALWIRSYLVNHSSGISSLSFSRAICFGIWMIEGISSLSRCQWTP</sequence>
<organism evidence="5 6">
    <name type="scientific">Rhamnella rubrinervis</name>
    <dbReference type="NCBI Taxonomy" id="2594499"/>
    <lineage>
        <taxon>Eukaryota</taxon>
        <taxon>Viridiplantae</taxon>
        <taxon>Streptophyta</taxon>
        <taxon>Embryophyta</taxon>
        <taxon>Tracheophyta</taxon>
        <taxon>Spermatophyta</taxon>
        <taxon>Magnoliopsida</taxon>
        <taxon>eudicotyledons</taxon>
        <taxon>Gunneridae</taxon>
        <taxon>Pentapetalae</taxon>
        <taxon>rosids</taxon>
        <taxon>fabids</taxon>
        <taxon>Rosales</taxon>
        <taxon>Rhamnaceae</taxon>
        <taxon>rhamnoid group</taxon>
        <taxon>Rhamneae</taxon>
        <taxon>Rhamnella</taxon>
    </lineage>
</organism>
<keyword evidence="6" id="KW-1185">Reference proteome</keyword>
<reference evidence="5" key="1">
    <citation type="submission" date="2020-03" db="EMBL/GenBank/DDBJ databases">
        <title>A high-quality chromosome-level genome assembly of a woody plant with both climbing and erect habits, Rhamnella rubrinervis.</title>
        <authorList>
            <person name="Lu Z."/>
            <person name="Yang Y."/>
            <person name="Zhu X."/>
            <person name="Sun Y."/>
        </authorList>
    </citation>
    <scope>NUCLEOTIDE SEQUENCE</scope>
    <source>
        <strain evidence="5">BYM</strain>
        <tissue evidence="5">Leaf</tissue>
    </source>
</reference>
<dbReference type="InterPro" id="IPR005535">
    <property type="entry name" value="Cyclotide"/>
</dbReference>
<comment type="caution">
    <text evidence="5">The sequence shown here is derived from an EMBL/GenBank/DDBJ whole genome shotgun (WGS) entry which is preliminary data.</text>
</comment>
<keyword evidence="3" id="KW-0812">Transmembrane</keyword>
<keyword evidence="2" id="KW-1015">Disulfide bond</keyword>
<keyword evidence="3" id="KW-1133">Transmembrane helix</keyword>
<gene>
    <name evidence="5" type="ORF">FNV43_RR00420</name>
</gene>
<dbReference type="SUPFAM" id="SSF57038">
    <property type="entry name" value="Cyclotides"/>
    <property type="match status" value="1"/>
</dbReference>
<evidence type="ECO:0000256" key="2">
    <source>
        <dbReference type="ARBA" id="ARBA00023157"/>
    </source>
</evidence>
<dbReference type="EMBL" id="VOIH02000001">
    <property type="protein sequence ID" value="KAF3455778.1"/>
    <property type="molecule type" value="Genomic_DNA"/>
</dbReference>
<evidence type="ECO:0000313" key="5">
    <source>
        <dbReference type="EMBL" id="KAF3455778.1"/>
    </source>
</evidence>
<protein>
    <submittedName>
        <fullName evidence="5">Uncharacterized protein</fullName>
    </submittedName>
</protein>
<keyword evidence="1" id="KW-0611">Plant defense</keyword>
<evidence type="ECO:0000313" key="6">
    <source>
        <dbReference type="Proteomes" id="UP000796880"/>
    </source>
</evidence>
<feature type="transmembrane region" description="Helical" evidence="3">
    <location>
        <begin position="146"/>
        <end position="164"/>
    </location>
</feature>
<name>A0A8K0HPI6_9ROSA</name>
<feature type="signal peptide" evidence="4">
    <location>
        <begin position="1"/>
        <end position="26"/>
    </location>
</feature>
<dbReference type="Pfam" id="PF03784">
    <property type="entry name" value="Cyclotide"/>
    <property type="match status" value="1"/>
</dbReference>
<dbReference type="AlphaFoldDB" id="A0A8K0HPI6"/>
<keyword evidence="3" id="KW-0472">Membrane</keyword>